<keyword evidence="5" id="KW-1015">Disulfide bond</keyword>
<feature type="region of interest" description="Disordered" evidence="7">
    <location>
        <begin position="1849"/>
        <end position="1868"/>
    </location>
</feature>
<dbReference type="InterPro" id="IPR013162">
    <property type="entry name" value="CD80_C2-set"/>
</dbReference>
<feature type="region of interest" description="Disordered" evidence="7">
    <location>
        <begin position="2458"/>
        <end position="2479"/>
    </location>
</feature>
<feature type="compositionally biased region" description="Low complexity" evidence="7">
    <location>
        <begin position="1288"/>
        <end position="1297"/>
    </location>
</feature>
<dbReference type="InterPro" id="IPR003599">
    <property type="entry name" value="Ig_sub"/>
</dbReference>
<dbReference type="Pfam" id="PF13927">
    <property type="entry name" value="Ig_3"/>
    <property type="match status" value="1"/>
</dbReference>
<dbReference type="EMBL" id="AP029265">
    <property type="protein sequence ID" value="BFF98745.1"/>
    <property type="molecule type" value="Genomic_DNA"/>
</dbReference>
<dbReference type="Pfam" id="PF08205">
    <property type="entry name" value="C2-set_2"/>
    <property type="match status" value="2"/>
</dbReference>
<evidence type="ECO:0000256" key="6">
    <source>
        <dbReference type="SAM" id="Coils"/>
    </source>
</evidence>
<evidence type="ECO:0000256" key="9">
    <source>
        <dbReference type="SAM" id="SignalP"/>
    </source>
</evidence>
<feature type="region of interest" description="Disordered" evidence="7">
    <location>
        <begin position="1501"/>
        <end position="1606"/>
    </location>
</feature>
<keyword evidence="4 8" id="KW-0472">Membrane</keyword>
<feature type="region of interest" description="Disordered" evidence="7">
    <location>
        <begin position="1277"/>
        <end position="1300"/>
    </location>
</feature>
<evidence type="ECO:0000313" key="11">
    <source>
        <dbReference type="EMBL" id="BFF98745.1"/>
    </source>
</evidence>
<feature type="region of interest" description="Disordered" evidence="7">
    <location>
        <begin position="1318"/>
        <end position="1386"/>
    </location>
</feature>
<name>A0AAU9FT11_DROMD</name>
<evidence type="ECO:0000256" key="4">
    <source>
        <dbReference type="ARBA" id="ARBA00023136"/>
    </source>
</evidence>
<feature type="region of interest" description="Disordered" evidence="7">
    <location>
        <begin position="1873"/>
        <end position="1915"/>
    </location>
</feature>
<keyword evidence="2 8" id="KW-0812">Transmembrane</keyword>
<feature type="signal peptide" evidence="9">
    <location>
        <begin position="1"/>
        <end position="43"/>
    </location>
</feature>
<evidence type="ECO:0000259" key="10">
    <source>
        <dbReference type="PROSITE" id="PS50835"/>
    </source>
</evidence>
<feature type="compositionally biased region" description="Gly residues" evidence="7">
    <location>
        <begin position="1877"/>
        <end position="1887"/>
    </location>
</feature>
<feature type="compositionally biased region" description="Low complexity" evidence="7">
    <location>
        <begin position="1324"/>
        <end position="1354"/>
    </location>
</feature>
<dbReference type="InterPro" id="IPR013783">
    <property type="entry name" value="Ig-like_fold"/>
</dbReference>
<feature type="compositionally biased region" description="Polar residues" evidence="7">
    <location>
        <begin position="1858"/>
        <end position="1868"/>
    </location>
</feature>
<feature type="domain" description="Ig-like" evidence="10">
    <location>
        <begin position="580"/>
        <end position="665"/>
    </location>
</feature>
<feature type="domain" description="Ig-like" evidence="10">
    <location>
        <begin position="155"/>
        <end position="255"/>
    </location>
</feature>
<feature type="region of interest" description="Disordered" evidence="7">
    <location>
        <begin position="2174"/>
        <end position="2197"/>
    </location>
</feature>
<evidence type="ECO:0000256" key="3">
    <source>
        <dbReference type="ARBA" id="ARBA00022989"/>
    </source>
</evidence>
<feature type="domain" description="Ig-like" evidence="10">
    <location>
        <begin position="265"/>
        <end position="366"/>
    </location>
</feature>
<dbReference type="InterPro" id="IPR007110">
    <property type="entry name" value="Ig-like_dom"/>
</dbReference>
<dbReference type="GO" id="GO:0016020">
    <property type="term" value="C:membrane"/>
    <property type="evidence" value="ECO:0007669"/>
    <property type="project" value="UniProtKB-SubCell"/>
</dbReference>
<evidence type="ECO:0000313" key="12">
    <source>
        <dbReference type="Proteomes" id="UP001500889"/>
    </source>
</evidence>
<feature type="compositionally biased region" description="Low complexity" evidence="7">
    <location>
        <begin position="1653"/>
        <end position="1673"/>
    </location>
</feature>
<feature type="compositionally biased region" description="Polar residues" evidence="7">
    <location>
        <begin position="1462"/>
        <end position="1479"/>
    </location>
</feature>
<feature type="compositionally biased region" description="Pro residues" evidence="7">
    <location>
        <begin position="1418"/>
        <end position="1436"/>
    </location>
</feature>
<feature type="region of interest" description="Disordered" evidence="7">
    <location>
        <begin position="1653"/>
        <end position="1678"/>
    </location>
</feature>
<feature type="domain" description="Ig-like" evidence="10">
    <location>
        <begin position="475"/>
        <end position="575"/>
    </location>
</feature>
<feature type="domain" description="Ig-like" evidence="10">
    <location>
        <begin position="873"/>
        <end position="960"/>
    </location>
</feature>
<feature type="transmembrane region" description="Helical" evidence="8">
    <location>
        <begin position="974"/>
        <end position="999"/>
    </location>
</feature>
<feature type="compositionally biased region" description="Polar residues" evidence="7">
    <location>
        <begin position="2463"/>
        <end position="2479"/>
    </location>
</feature>
<keyword evidence="6" id="KW-0175">Coiled coil</keyword>
<feature type="chain" id="PRO_5043986833" description="Ig-like domain-containing protein" evidence="9">
    <location>
        <begin position="44"/>
        <end position="2504"/>
    </location>
</feature>
<feature type="region of interest" description="Disordered" evidence="7">
    <location>
        <begin position="1930"/>
        <end position="1972"/>
    </location>
</feature>
<feature type="region of interest" description="Disordered" evidence="7">
    <location>
        <begin position="1803"/>
        <end position="1822"/>
    </location>
</feature>
<evidence type="ECO:0000256" key="1">
    <source>
        <dbReference type="ARBA" id="ARBA00004167"/>
    </source>
</evidence>
<feature type="domain" description="Ig-like" evidence="10">
    <location>
        <begin position="22"/>
        <end position="128"/>
    </location>
</feature>
<protein>
    <recommendedName>
        <fullName evidence="10">Ig-like domain-containing protein</fullName>
    </recommendedName>
</protein>
<feature type="coiled-coil region" evidence="6">
    <location>
        <begin position="2303"/>
        <end position="2330"/>
    </location>
</feature>
<dbReference type="SMART" id="SM00408">
    <property type="entry name" value="IGc2"/>
    <property type="match status" value="5"/>
</dbReference>
<dbReference type="PROSITE" id="PS50835">
    <property type="entry name" value="IG_LIKE"/>
    <property type="match status" value="9"/>
</dbReference>
<feature type="region of interest" description="Disordered" evidence="7">
    <location>
        <begin position="1403"/>
        <end position="1479"/>
    </location>
</feature>
<dbReference type="SUPFAM" id="SSF48726">
    <property type="entry name" value="Immunoglobulin"/>
    <property type="match status" value="8"/>
</dbReference>
<organism evidence="11 12">
    <name type="scientific">Drosophila madeirensis</name>
    <name type="common">Fruit fly</name>
    <dbReference type="NCBI Taxonomy" id="30013"/>
    <lineage>
        <taxon>Eukaryota</taxon>
        <taxon>Metazoa</taxon>
        <taxon>Ecdysozoa</taxon>
        <taxon>Arthropoda</taxon>
        <taxon>Hexapoda</taxon>
        <taxon>Insecta</taxon>
        <taxon>Pterygota</taxon>
        <taxon>Neoptera</taxon>
        <taxon>Endopterygota</taxon>
        <taxon>Diptera</taxon>
        <taxon>Brachycera</taxon>
        <taxon>Muscomorpha</taxon>
        <taxon>Ephydroidea</taxon>
        <taxon>Drosophilidae</taxon>
        <taxon>Drosophila</taxon>
        <taxon>Sophophora</taxon>
    </lineage>
</organism>
<dbReference type="PANTHER" id="PTHR23278:SF32">
    <property type="entry name" value="NEUROMUSCULIN, ISOFORM E"/>
    <property type="match status" value="1"/>
</dbReference>
<feature type="compositionally biased region" description="Basic residues" evidence="7">
    <location>
        <begin position="1952"/>
        <end position="1962"/>
    </location>
</feature>
<feature type="region of interest" description="Disordered" evidence="7">
    <location>
        <begin position="2093"/>
        <end position="2112"/>
    </location>
</feature>
<dbReference type="SMART" id="SM00409">
    <property type="entry name" value="IG"/>
    <property type="match status" value="6"/>
</dbReference>
<dbReference type="Proteomes" id="UP001500889">
    <property type="component" value="Chromosome J"/>
</dbReference>
<proteinExistence type="predicted"/>
<gene>
    <name evidence="11" type="ORF">DMAD_06817</name>
</gene>
<feature type="domain" description="Ig-like" evidence="10">
    <location>
        <begin position="377"/>
        <end position="468"/>
    </location>
</feature>
<feature type="compositionally biased region" description="Polar residues" evidence="7">
    <location>
        <begin position="2175"/>
        <end position="2184"/>
    </location>
</feature>
<keyword evidence="12" id="KW-1185">Reference proteome</keyword>
<comment type="subcellular location">
    <subcellularLocation>
        <location evidence="1">Membrane</location>
        <topology evidence="1">Single-pass membrane protein</topology>
    </subcellularLocation>
</comment>
<dbReference type="InterPro" id="IPR036179">
    <property type="entry name" value="Ig-like_dom_sf"/>
</dbReference>
<sequence>MLLRRLPHSGGKPKNSPCRTMPLQLQLQLLLLLCLAFVGHVSAQFDRTISEQESKSVVLPCPVNEEKCGKLHSLNWFKGDDRIAAMLLGDSNVTSVNKEFEDRVTVEQNPYRLVIKDLKIGDEDIYLCDTTFFIPEETCDNFNGYRVELRVLVPPTEVVILDAKGDRIENGSVVGPMQERQALKATCTVKNTRPQPDVGWFRGTKRLATYSPTHDLNDGLYTSTLELDWQLSREDLAQDIECRVESAAIKSAIVTKFSVDLQVPPKSILIKGVEHHTVQGSKVVLQCDIYGARPAVNLTWYNATSTISPEENDLTEIRTKAFEKEDGTYHTQSELVFNATRFENDRVFKCEAENIVLQINREKPISSTKTLEVLYPPVVKVSPPEMVTNTSEIVLLNCEYFANPASLTQVVWYRNGDIVNVNDTDHYQGGNSENVALVIKSTDKEDVGNYSCQLSNAIGKGISEQQIDLDVQYVPLVEVLMIPEGPVRESDESNVTLFCNILEANPSVLTKVRWYANATLLKELPDCEETREDLCHIDPSKLLLESIGRGFFYNYSCEGFNAAGWGPRSEEKELMVHYEPGPATLTHFPPIAVKKKSVIFSCSVDDPGYPESNRYRWLRGGRGPLQDIVTKDWTVEPVGLDSRTNYSCYAYNEGGKGVMATVNLEVHAPPFFIKNLPQYTGVLHSTRNANLTCRIECVPRCEISWQKDGTTIEKNDTRYFIKEKYMDASPATGDFESMLSVLHFNMSNWPNSKFDISADNANYTCVSTGNSVGPGIKSGTYLGIEYAPINTTVANTTVYVQEDTIPGRVICKSYGNPEPSYEWRFKDKIITRGSALIINTPMQRNDNGTYTCLAFNKHGKSTAETVIEVQFKPRCEIERREIDDQDTLICTAFGNPVEADFSWSIKAENETVEYLGSGDEKAFADKSFYVLQEDYAIARTYRCVANNTVGSGAFCEIEVAEQLAWWQRWEKTTLIILVAAILGLLLAVIIICCIIICVCRRRRRQDKYHTEVSISASQSVLSYQPVMPKVGAALPIQDTSASLLPATLSPANHRQQQGQPILAVPGAETETETENNNEILSTPPPVTRFNGNAPKSPPRWPLRPGVMLHVSSDTKENLAVNRMTLKPHPNTNTSGNGKGHGNASVHVNVANASQLSAQLSAVLNESQTNSNSTQLTEVTVVAEAGTGNSHTLGPQTRLKTEAEHLPSTDEAETTPEGAACLENLTDAPAEAAATTSSSCANVSKVERILAFVFKRTKKSSDDGTRDSQRSHVGLLQTFWRGRGGHNESNSSVSASSSPFGAQHRLKGIRCSGSVTYKKTPAKSATNETTTNTQAGETTPVKSPSSSVPSRASVTFQTPSLDKETDQGRIATTKTTGTEVIPTQGAHSSLQQVVAGVPATSSLLQQQTTTSPQGRSGRTPPPRPPPPTLPLRPPPGPGRGRTLGHPQRALSKGSPFSGIPIRVSSSTEQGTVTAGTSSTLPPMAKRSILVSSPHNKVEHVQIHDKSSSLGEPLTEPGEYENLPFHGLQTAPNKFSTTPTNFNNNTNVVRVAPRPKRLNGSISQPSNSQQQQQHHQTLQHPHPHQQQHYCDLQQQQQQQQHYQHQKPGQQYNTMHHLTAPHGQGLDSGTHQVQYNLSNCFPKSYTEYYQQHQQHQQLQQKQQLPTATTQQQQQQKFSTNSSSNVQLLNAIEHDYQPTYAVVERIPAPPPPPAASSALLNTNPFLAASNFRKYDAAGEELHGSMQRGKKSKGVGGDMDKKFYSLKFPGGGGKIKKPAGYNGNISTPLGTTTSPTSAMDPAMAPKCKRHHSFAGNSHSDIDSGGKPMRLYDPPVYENVVEKCTGHDAARDMDMDMGGGSSSLHTNPNPNLATVQLHTHSGAGAGGAGGGGTAVVQQKKKHHHRHHQQKNDPGGGGSGAEFQLMEPERLSIYRSDSGISNSSYESQLPSGLSQQQQHPHHRPSKAAHKSGAVAGANAGASGGLCRKTVYINMEGQCAGLMHADSPTHVHSSYESASSNSHGVALAADPTTLSSCTSLYSSGTSGTAASLRYPRHQHNNQHNQQAMANEITTPEDFEQYQLGHHPTHSASTLSVASSLNASGRGKCKTGGPPTQYNAHETNKTLATNPFLANKRNNSGGVIGGSGCLGNKKLRRQTISDPYAHIKRRQWQYDGHADYDVDSSVTHSQHTEAPNAHGDSCPTKSATVESAATSATCQQQIGNSNASISHIKIGNASASGEHQEQLLMPNELLLQASRLGSFTTVENLRYVPPLNPVMRPLADGGAYDCLVVRRPIRLPLRKHHTFHFQSNQTANGRLQQLRQQLQHQQREREQLEQDLGSSLMYRPLALNERHAFKPISPTPAMAAATAEDANVEESKACPLVPPSGATGQLNPAASLEALELLTKTHPDYMFPRSSYPQKSEPTTTTEEAIELSAHPTSSAPEMVEEDEDLGYSFCEEEYMVDNDNDSLKTTTAPTNTPVRSSNQESAIANATAGALKYFMTQSYREVHI</sequence>
<feature type="compositionally biased region" description="Low complexity" evidence="7">
    <location>
        <begin position="1530"/>
        <end position="1545"/>
    </location>
</feature>
<feature type="domain" description="Ig-like" evidence="10">
    <location>
        <begin position="669"/>
        <end position="765"/>
    </location>
</feature>
<reference evidence="11 12" key="1">
    <citation type="submission" date="2024-02" db="EMBL/GenBank/DDBJ databases">
        <title>A chromosome-level genome assembly of Drosophila madeirensis, a fruit fly species endemic to Madeira island.</title>
        <authorList>
            <person name="Tomihara K."/>
            <person name="Llopart A."/>
            <person name="Yamamoto D."/>
        </authorList>
    </citation>
    <scope>NUCLEOTIDE SEQUENCE [LARGE SCALE GENOMIC DNA]</scope>
    <source>
        <strain evidence="11 12">RF1</strain>
    </source>
</reference>
<dbReference type="InterPro" id="IPR003598">
    <property type="entry name" value="Ig_sub2"/>
</dbReference>
<accession>A0AAU9FT11</accession>
<keyword evidence="3 8" id="KW-1133">Transmembrane helix</keyword>
<evidence type="ECO:0000256" key="8">
    <source>
        <dbReference type="SAM" id="Phobius"/>
    </source>
</evidence>
<dbReference type="CDD" id="cd00096">
    <property type="entry name" value="Ig"/>
    <property type="match status" value="2"/>
</dbReference>
<feature type="domain" description="Ig-like" evidence="10">
    <location>
        <begin position="788"/>
        <end position="868"/>
    </location>
</feature>
<feature type="compositionally biased region" description="Low complexity" evidence="7">
    <location>
        <begin position="1561"/>
        <end position="1606"/>
    </location>
</feature>
<dbReference type="InterPro" id="IPR013106">
    <property type="entry name" value="Ig_V-set"/>
</dbReference>
<evidence type="ECO:0000256" key="7">
    <source>
        <dbReference type="SAM" id="MobiDB-lite"/>
    </source>
</evidence>
<dbReference type="Gene3D" id="2.60.40.10">
    <property type="entry name" value="Immunoglobulins"/>
    <property type="match status" value="7"/>
</dbReference>
<dbReference type="Pfam" id="PF07686">
    <property type="entry name" value="V-set"/>
    <property type="match status" value="1"/>
</dbReference>
<evidence type="ECO:0000256" key="5">
    <source>
        <dbReference type="ARBA" id="ARBA00023157"/>
    </source>
</evidence>
<keyword evidence="9" id="KW-0732">Signal</keyword>
<dbReference type="PANTHER" id="PTHR23278">
    <property type="entry name" value="SIDESTEP PROTEIN"/>
    <property type="match status" value="1"/>
</dbReference>
<feature type="compositionally biased region" description="Low complexity" evidence="7">
    <location>
        <begin position="1940"/>
        <end position="1951"/>
    </location>
</feature>
<feature type="compositionally biased region" description="Basic residues" evidence="7">
    <location>
        <begin position="1892"/>
        <end position="1902"/>
    </location>
</feature>
<feature type="region of interest" description="Disordered" evidence="7">
    <location>
        <begin position="1075"/>
        <end position="1103"/>
    </location>
</feature>
<evidence type="ECO:0000256" key="2">
    <source>
        <dbReference type="ARBA" id="ARBA00022692"/>
    </source>
</evidence>